<evidence type="ECO:0000259" key="3">
    <source>
        <dbReference type="Pfam" id="PF00149"/>
    </source>
</evidence>
<dbReference type="SUPFAM" id="SSF55816">
    <property type="entry name" value="5'-nucleotidase (syn. UDP-sugar hydrolase), C-terminal domain"/>
    <property type="match status" value="1"/>
</dbReference>
<dbReference type="Proteomes" id="UP000231194">
    <property type="component" value="Unassembled WGS sequence"/>
</dbReference>
<sequence>MAIRRRDFLKSTAAVATSLSLPRLARSAETASIYDLERFGNARILHTTDTHAQLNPVYFREPSVNIGIGEMAGRPPHLVGRAFLERFGIRPDSADAYAFTCFEFEKSAGRFGKLGGFAHLKTLVDRLRADVGERRSLLVDGGDLWQGTGLANVMQGRDMVEVANLLGIEAMTGHWEFTYGEQALRDNLERFKGEFLAQNVFLTEEAAFNDAPAFDKATGRVFKPSVVKEIGSHRVAIIGQAFPYVPIAHPKRFTPDWTFGIREEELQKHVDALRGTDKVDAVILLSHNGMDVDLKLASRVTGIDVILGGHTHDAVPQPIAVKNAAGTTLVTNAGSNGKFLAVLDLAIDKGKVSDIHYHLLPVYSELLKPDPAMAELIGRLRAPHVTDWSAKIATPDRLLYRRGNFSGPMDELICTALRTELDAEIALSPGFRWGVTALSGQALTMEDVLAETAITYPETYVQEMTGAQIKDVLEDVCDNLFNADPYYQQGGDMVRAGGLSYTCTPDAAIGDRISELRLSNGKSLNASHRYKVAGWASVNDQRGTPVWDVVGKYLRSGRMLQERLGSGVTLKGVDGNPGIAGQG</sequence>
<name>A0A2M8QZ62_9BRAD</name>
<dbReference type="InterPro" id="IPR004843">
    <property type="entry name" value="Calcineurin-like_PHP"/>
</dbReference>
<feature type="domain" description="Calcineurin-like phosphoesterase" evidence="3">
    <location>
        <begin position="43"/>
        <end position="313"/>
    </location>
</feature>
<dbReference type="GO" id="GO:0016787">
    <property type="term" value="F:hydrolase activity"/>
    <property type="evidence" value="ECO:0007669"/>
    <property type="project" value="UniProtKB-KW"/>
</dbReference>
<reference evidence="5 6" key="1">
    <citation type="submission" date="2017-11" db="EMBL/GenBank/DDBJ databases">
        <title>Bradyrhizobium forestalis sp. nov., an efficient nitrogen-fixing bacterium isolated from nodules of forest legume species in the Amazon.</title>
        <authorList>
            <person name="Costa E.M."/>
            <person name="Guimaraes A."/>
            <person name="Carvalho T.S."/>
            <person name="Rodrigues T.L."/>
            <person name="Ribeiro P.R.A."/>
            <person name="Lebbe L."/>
            <person name="Willems A."/>
            <person name="Moreira F.M.S."/>
        </authorList>
    </citation>
    <scope>NUCLEOTIDE SEQUENCE [LARGE SCALE GENOMIC DNA]</scope>
    <source>
        <strain evidence="5 6">INPA54B</strain>
    </source>
</reference>
<dbReference type="Gene3D" id="6.10.140.570">
    <property type="match status" value="1"/>
</dbReference>
<dbReference type="InterPro" id="IPR041829">
    <property type="entry name" value="SoxB_N"/>
</dbReference>
<evidence type="ECO:0000256" key="1">
    <source>
        <dbReference type="ARBA" id="ARBA00022729"/>
    </source>
</evidence>
<keyword evidence="1" id="KW-0732">Signal</keyword>
<keyword evidence="2" id="KW-0547">Nucleotide-binding</keyword>
<proteinExistence type="inferred from homology"/>
<keyword evidence="2 5" id="KW-0378">Hydrolase</keyword>
<dbReference type="RefSeq" id="WP_100236078.1">
    <property type="nucleotide sequence ID" value="NZ_PGVG01000047.1"/>
</dbReference>
<dbReference type="PROSITE" id="PS51318">
    <property type="entry name" value="TAT"/>
    <property type="match status" value="1"/>
</dbReference>
<dbReference type="SUPFAM" id="SSF56300">
    <property type="entry name" value="Metallo-dependent phosphatases"/>
    <property type="match status" value="1"/>
</dbReference>
<dbReference type="PANTHER" id="PTHR11575">
    <property type="entry name" value="5'-NUCLEOTIDASE-RELATED"/>
    <property type="match status" value="1"/>
</dbReference>
<organism evidence="5 6">
    <name type="scientific">Bradyrhizobium forestalis</name>
    <dbReference type="NCBI Taxonomy" id="1419263"/>
    <lineage>
        <taxon>Bacteria</taxon>
        <taxon>Pseudomonadati</taxon>
        <taxon>Pseudomonadota</taxon>
        <taxon>Alphaproteobacteria</taxon>
        <taxon>Hyphomicrobiales</taxon>
        <taxon>Nitrobacteraceae</taxon>
        <taxon>Bradyrhizobium</taxon>
    </lineage>
</organism>
<dbReference type="NCBIfam" id="TIGR04486">
    <property type="entry name" value="thiosulf_SoxB"/>
    <property type="match status" value="1"/>
</dbReference>
<dbReference type="OrthoDB" id="5469761at2"/>
<evidence type="ECO:0000259" key="4">
    <source>
        <dbReference type="Pfam" id="PF02872"/>
    </source>
</evidence>
<dbReference type="InterPro" id="IPR008334">
    <property type="entry name" value="5'-Nucleotdase_C"/>
</dbReference>
<comment type="similarity">
    <text evidence="2">Belongs to the 5'-nucleotidase family.</text>
</comment>
<accession>A0A2M8QZ62</accession>
<evidence type="ECO:0000313" key="5">
    <source>
        <dbReference type="EMBL" id="PJG50865.1"/>
    </source>
</evidence>
<dbReference type="Pfam" id="PF02872">
    <property type="entry name" value="5_nucleotid_C"/>
    <property type="match status" value="1"/>
</dbReference>
<dbReference type="InterPro" id="IPR030998">
    <property type="entry name" value="Thiosulf_SoxB"/>
</dbReference>
<dbReference type="FunFam" id="3.60.21.10:FF:000091">
    <property type="entry name" value="Sulfur oxidation protein SoxB"/>
    <property type="match status" value="1"/>
</dbReference>
<feature type="domain" description="5'-Nucleotidase C-terminal" evidence="4">
    <location>
        <begin position="408"/>
        <end position="535"/>
    </location>
</feature>
<keyword evidence="6" id="KW-1185">Reference proteome</keyword>
<dbReference type="PRINTS" id="PR01607">
    <property type="entry name" value="APYRASEFAMLY"/>
</dbReference>
<dbReference type="InterPro" id="IPR006311">
    <property type="entry name" value="TAT_signal"/>
</dbReference>
<dbReference type="Gene3D" id="3.90.780.10">
    <property type="entry name" value="5'-Nucleotidase, C-terminal domain"/>
    <property type="match status" value="1"/>
</dbReference>
<gene>
    <name evidence="5" type="primary">soxB</name>
    <name evidence="5" type="ORF">CVM73_33820</name>
</gene>
<dbReference type="PANTHER" id="PTHR11575:SF42">
    <property type="entry name" value="SULFUR OXIDATION PROTEIN SOXB"/>
    <property type="match status" value="1"/>
</dbReference>
<dbReference type="GO" id="GO:0009166">
    <property type="term" value="P:nucleotide catabolic process"/>
    <property type="evidence" value="ECO:0007669"/>
    <property type="project" value="InterPro"/>
</dbReference>
<dbReference type="InterPro" id="IPR006179">
    <property type="entry name" value="5_nucleotidase/apyrase"/>
</dbReference>
<dbReference type="InterPro" id="IPR036907">
    <property type="entry name" value="5'-Nucleotdase_C_sf"/>
</dbReference>
<dbReference type="AlphaFoldDB" id="A0A2M8QZ62"/>
<evidence type="ECO:0000313" key="6">
    <source>
        <dbReference type="Proteomes" id="UP000231194"/>
    </source>
</evidence>
<comment type="caution">
    <text evidence="5">The sequence shown here is derived from an EMBL/GenBank/DDBJ whole genome shotgun (WGS) entry which is preliminary data.</text>
</comment>
<dbReference type="Pfam" id="PF00149">
    <property type="entry name" value="Metallophos"/>
    <property type="match status" value="1"/>
</dbReference>
<dbReference type="CDD" id="cd07411">
    <property type="entry name" value="MPP_SoxB_N"/>
    <property type="match status" value="1"/>
</dbReference>
<dbReference type="GO" id="GO:0030288">
    <property type="term" value="C:outer membrane-bounded periplasmic space"/>
    <property type="evidence" value="ECO:0007669"/>
    <property type="project" value="TreeGrafter"/>
</dbReference>
<dbReference type="Gene3D" id="3.60.21.10">
    <property type="match status" value="1"/>
</dbReference>
<evidence type="ECO:0000256" key="2">
    <source>
        <dbReference type="RuleBase" id="RU362119"/>
    </source>
</evidence>
<dbReference type="GO" id="GO:0000166">
    <property type="term" value="F:nucleotide binding"/>
    <property type="evidence" value="ECO:0007669"/>
    <property type="project" value="UniProtKB-KW"/>
</dbReference>
<dbReference type="InterPro" id="IPR029052">
    <property type="entry name" value="Metallo-depent_PP-like"/>
</dbReference>
<dbReference type="EMBL" id="PGVG01000047">
    <property type="protein sequence ID" value="PJG50865.1"/>
    <property type="molecule type" value="Genomic_DNA"/>
</dbReference>
<protein>
    <submittedName>
        <fullName evidence="5">Thiosulfohydrolase SoxB</fullName>
    </submittedName>
</protein>